<evidence type="ECO:0000313" key="1">
    <source>
        <dbReference type="EMBL" id="XRP71868.1"/>
    </source>
</evidence>
<organism evidence="1 2">
    <name type="scientific">Acidithiobacillus ferruginosus</name>
    <dbReference type="NCBI Taxonomy" id="3063951"/>
    <lineage>
        <taxon>Bacteria</taxon>
        <taxon>Pseudomonadati</taxon>
        <taxon>Pseudomonadota</taxon>
        <taxon>Acidithiobacillia</taxon>
        <taxon>Acidithiobacillales</taxon>
        <taxon>Acidithiobacillaceae</taxon>
        <taxon>Acidithiobacillus</taxon>
    </lineage>
</organism>
<name>A0ACD5IDL8_9PROT</name>
<gene>
    <name evidence="1" type="ORF">HF292_008575</name>
</gene>
<reference evidence="1 2" key="1">
    <citation type="journal article" date="2021" name="ISME J.">
        <title>Genomic evolution of the class Acidithiobacillia: deep-branching Proteobacteria living in extreme acidic conditions.</title>
        <authorList>
            <person name="Moya-Beltran A."/>
            <person name="Beard S."/>
            <person name="Rojas-Villalobos C."/>
            <person name="Issotta F."/>
            <person name="Gallardo Y."/>
            <person name="Ulloa R."/>
            <person name="Giaveno A."/>
            <person name="Degli Esposti M."/>
            <person name="Johnson D.B."/>
            <person name="Quatrini R."/>
        </authorList>
    </citation>
    <scope>NUCLEOTIDE SEQUENCE [LARGE SCALE GENOMIC DNA]</scope>
    <source>
        <strain evidence="1 2">CF3</strain>
    </source>
</reference>
<dbReference type="Proteomes" id="UP001196097">
    <property type="component" value="Chromosome"/>
</dbReference>
<accession>A0ACD5IDL8</accession>
<proteinExistence type="predicted"/>
<protein>
    <submittedName>
        <fullName evidence="1">FAD-dependent oxidoreductase</fullName>
    </submittedName>
</protein>
<sequence>MLCIGAGGGAYPAAFRLAKTGRQVLMVDSKGVMSGNCLYEGCVPSKAVRETAAFYDDRVVSRISKGETPLHG</sequence>
<dbReference type="EMBL" id="CP130946">
    <property type="protein sequence ID" value="XRP71868.1"/>
    <property type="molecule type" value="Genomic_DNA"/>
</dbReference>
<keyword evidence="2" id="KW-1185">Reference proteome</keyword>
<evidence type="ECO:0000313" key="2">
    <source>
        <dbReference type="Proteomes" id="UP001196097"/>
    </source>
</evidence>